<sequence length="134" mass="15241">MFFHVFPSCGVHKSLKTIPLVAPDYDSLLRKCISTQGMTGSYVVFCVSMRKIHLCTRSCSLAGYIRKINLQADLLKGIENKWVHTIPLPSLNSRQMQITSIYSLIIVYYSDNFYLMAQQKGACFCFIEMKSSPI</sequence>
<organism evidence="1">
    <name type="scientific">Anguilla anguilla</name>
    <name type="common">European freshwater eel</name>
    <name type="synonym">Muraena anguilla</name>
    <dbReference type="NCBI Taxonomy" id="7936"/>
    <lineage>
        <taxon>Eukaryota</taxon>
        <taxon>Metazoa</taxon>
        <taxon>Chordata</taxon>
        <taxon>Craniata</taxon>
        <taxon>Vertebrata</taxon>
        <taxon>Euteleostomi</taxon>
        <taxon>Actinopterygii</taxon>
        <taxon>Neopterygii</taxon>
        <taxon>Teleostei</taxon>
        <taxon>Anguilliformes</taxon>
        <taxon>Anguillidae</taxon>
        <taxon>Anguilla</taxon>
    </lineage>
</organism>
<dbReference type="EMBL" id="GBXM01011638">
    <property type="protein sequence ID" value="JAH96939.1"/>
    <property type="molecule type" value="Transcribed_RNA"/>
</dbReference>
<name>A0A0E9X2Y7_ANGAN</name>
<accession>A0A0E9X2Y7</accession>
<evidence type="ECO:0000313" key="1">
    <source>
        <dbReference type="EMBL" id="JAH96939.1"/>
    </source>
</evidence>
<dbReference type="AlphaFoldDB" id="A0A0E9X2Y7"/>
<reference evidence="1" key="1">
    <citation type="submission" date="2014-11" db="EMBL/GenBank/DDBJ databases">
        <authorList>
            <person name="Amaro Gonzalez C."/>
        </authorList>
    </citation>
    <scope>NUCLEOTIDE SEQUENCE</scope>
</reference>
<reference evidence="1" key="2">
    <citation type="journal article" date="2015" name="Fish Shellfish Immunol.">
        <title>Early steps in the European eel (Anguilla anguilla)-Vibrio vulnificus interaction in the gills: Role of the RtxA13 toxin.</title>
        <authorList>
            <person name="Callol A."/>
            <person name="Pajuelo D."/>
            <person name="Ebbesson L."/>
            <person name="Teles M."/>
            <person name="MacKenzie S."/>
            <person name="Amaro C."/>
        </authorList>
    </citation>
    <scope>NUCLEOTIDE SEQUENCE</scope>
</reference>
<proteinExistence type="predicted"/>
<protein>
    <submittedName>
        <fullName evidence="1">Uncharacterized protein</fullName>
    </submittedName>
</protein>